<dbReference type="AlphaFoldDB" id="A0A1N6FZA6"/>
<evidence type="ECO:0000313" key="2">
    <source>
        <dbReference type="EMBL" id="SIO00608.1"/>
    </source>
</evidence>
<dbReference type="PROSITE" id="PS51257">
    <property type="entry name" value="PROKAR_LIPOPROTEIN"/>
    <property type="match status" value="1"/>
</dbReference>
<sequence>MMSVSKGIYTRIFLLFLISLIGCKTANKNTTEPLSIETLESAFNNFKESAITHRRFKHEDLQPLIQKHASQFETQVLGNSIDGRSISSLDWGNGETKVMLWSQMHGNESTATMALFDLFNFLEGSGDEYEDIRNTLRSNLNIKFIPMINPDGAEAFKRRNSLDIDLNRDAISQISPEAIILKNARDDFEPEFGFNLHDQQVYYNVEGTDKQATISVLAPAYNVATDVNEVRERAMQTIVGMNKVLQQVVPGQVGKYDDAFEPRAFGDNIQKWGTSTILIESGGYWGDPDKQYIRQLNFMIILDALHQIATQGYEQFTTEEYFAIPDNDSKLADLMINEMQVEVEGKKYPIDLIIRRRESEVPGGYYVSGSIEDLGDMQVYYAQEVFDASGFEFEEGKVYESTLEDIGSLDFNQAIDLLKQGYLAVKVKNGASKDLHSLPILVLKSVDSFPSVWTTGSAPNFYLAKDGDLKYAIVNGYLIDLENPKQQDFKQRIY</sequence>
<dbReference type="STRING" id="226505.SAMN05444394_2848"/>
<evidence type="ECO:0000259" key="1">
    <source>
        <dbReference type="Pfam" id="PF00246"/>
    </source>
</evidence>
<dbReference type="GO" id="GO:0004181">
    <property type="term" value="F:metallocarboxypeptidase activity"/>
    <property type="evidence" value="ECO:0007669"/>
    <property type="project" value="InterPro"/>
</dbReference>
<protein>
    <submittedName>
        <fullName evidence="2">Zinc carboxypeptidase</fullName>
    </submittedName>
</protein>
<keyword evidence="2" id="KW-0645">Protease</keyword>
<dbReference type="GO" id="GO:0006508">
    <property type="term" value="P:proteolysis"/>
    <property type="evidence" value="ECO:0007669"/>
    <property type="project" value="InterPro"/>
</dbReference>
<dbReference type="GO" id="GO:0008270">
    <property type="term" value="F:zinc ion binding"/>
    <property type="evidence" value="ECO:0007669"/>
    <property type="project" value="InterPro"/>
</dbReference>
<name>A0A1N6FZA6_9BACT</name>
<dbReference type="Pfam" id="PF00246">
    <property type="entry name" value="Peptidase_M14"/>
    <property type="match status" value="1"/>
</dbReference>
<keyword evidence="2" id="KW-0121">Carboxypeptidase</keyword>
<accession>A0A1N6FZA6</accession>
<dbReference type="Gene3D" id="3.40.630.10">
    <property type="entry name" value="Zn peptidases"/>
    <property type="match status" value="1"/>
</dbReference>
<gene>
    <name evidence="2" type="ORF">SAMN05444394_2848</name>
</gene>
<evidence type="ECO:0000313" key="3">
    <source>
        <dbReference type="Proteomes" id="UP000185221"/>
    </source>
</evidence>
<dbReference type="EMBL" id="FSRC01000002">
    <property type="protein sequence ID" value="SIO00608.1"/>
    <property type="molecule type" value="Genomic_DNA"/>
</dbReference>
<dbReference type="SUPFAM" id="SSF53187">
    <property type="entry name" value="Zn-dependent exopeptidases"/>
    <property type="match status" value="1"/>
</dbReference>
<organism evidence="2 3">
    <name type="scientific">Algoriphagus halophilus</name>
    <dbReference type="NCBI Taxonomy" id="226505"/>
    <lineage>
        <taxon>Bacteria</taxon>
        <taxon>Pseudomonadati</taxon>
        <taxon>Bacteroidota</taxon>
        <taxon>Cytophagia</taxon>
        <taxon>Cytophagales</taxon>
        <taxon>Cyclobacteriaceae</taxon>
        <taxon>Algoriphagus</taxon>
    </lineage>
</organism>
<reference evidence="3" key="1">
    <citation type="submission" date="2016-11" db="EMBL/GenBank/DDBJ databases">
        <authorList>
            <person name="Varghese N."/>
            <person name="Submissions S."/>
        </authorList>
    </citation>
    <scope>NUCLEOTIDE SEQUENCE [LARGE SCALE GENOMIC DNA]</scope>
    <source>
        <strain evidence="3">DSM 15292</strain>
    </source>
</reference>
<dbReference type="RefSeq" id="WP_234982168.1">
    <property type="nucleotide sequence ID" value="NZ_FSRC01000002.1"/>
</dbReference>
<keyword evidence="3" id="KW-1185">Reference proteome</keyword>
<keyword evidence="2" id="KW-0378">Hydrolase</keyword>
<dbReference type="Proteomes" id="UP000185221">
    <property type="component" value="Unassembled WGS sequence"/>
</dbReference>
<proteinExistence type="predicted"/>
<feature type="domain" description="Peptidase M14" evidence="1">
    <location>
        <begin position="61"/>
        <end position="168"/>
    </location>
</feature>
<dbReference type="InterPro" id="IPR000834">
    <property type="entry name" value="Peptidase_M14"/>
</dbReference>